<comment type="domain">
    <text evidence="14">The Walker A ATP-binding motif also binds Pi and PPi.</text>
</comment>
<dbReference type="RefSeq" id="WP_085366251.1">
    <property type="nucleotide sequence ID" value="NZ_CAUJPZ010000026.1"/>
</dbReference>
<evidence type="ECO:0000256" key="14">
    <source>
        <dbReference type="HAMAP-Rule" id="MF_01249"/>
    </source>
</evidence>
<feature type="active site" evidence="14">
    <location>
        <position position="165"/>
    </location>
</feature>
<dbReference type="SUPFAM" id="SSF75138">
    <property type="entry name" value="HprK N-terminal domain-like"/>
    <property type="match status" value="1"/>
</dbReference>
<evidence type="ECO:0000256" key="11">
    <source>
        <dbReference type="ARBA" id="ARBA00022842"/>
    </source>
</evidence>
<dbReference type="Gene3D" id="3.40.50.300">
    <property type="entry name" value="P-loop containing nucleotide triphosphate hydrolases"/>
    <property type="match status" value="1"/>
</dbReference>
<evidence type="ECO:0000256" key="4">
    <source>
        <dbReference type="ARBA" id="ARBA00011643"/>
    </source>
</evidence>
<dbReference type="OrthoDB" id="9778803at2"/>
<feature type="region of interest" description="Important for the catalytic mechanism of both phosphorylation and dephosphorylation" evidence="14">
    <location>
        <begin position="228"/>
        <end position="237"/>
    </location>
</feature>
<comment type="catalytic activity">
    <reaction evidence="1 14">
        <text>[HPr protein]-L-serine + ATP = [HPr protein]-O-phospho-L-serine + ADP + H(+)</text>
        <dbReference type="Rhea" id="RHEA:46600"/>
        <dbReference type="Rhea" id="RHEA-COMP:11602"/>
        <dbReference type="Rhea" id="RHEA-COMP:11603"/>
        <dbReference type="ChEBI" id="CHEBI:15378"/>
        <dbReference type="ChEBI" id="CHEBI:29999"/>
        <dbReference type="ChEBI" id="CHEBI:30616"/>
        <dbReference type="ChEBI" id="CHEBI:83421"/>
        <dbReference type="ChEBI" id="CHEBI:456216"/>
    </reaction>
</comment>
<dbReference type="PANTHER" id="PTHR30305">
    <property type="entry name" value="PROTEIN YJDM-RELATED"/>
    <property type="match status" value="1"/>
</dbReference>
<keyword evidence="11 14" id="KW-0460">Magnesium</keyword>
<comment type="function">
    <text evidence="14">Catalyzes the ATP- as well as the pyrophosphate-dependent phosphorylation of a specific serine residue in HPr, a phosphocarrier protein of the phosphoenolpyruvate-dependent sugar phosphotransferase system (PTS). HprK/P also catalyzes the pyrophosphate-producing, inorganic phosphate-dependent dephosphorylation (phosphorolysis) of seryl-phosphorylated HPr (P-Ser-HPr).</text>
</comment>
<evidence type="ECO:0000259" key="16">
    <source>
        <dbReference type="Pfam" id="PF07475"/>
    </source>
</evidence>
<dbReference type="EC" id="2.7.4.-" evidence="14"/>
<evidence type="ECO:0000256" key="8">
    <source>
        <dbReference type="ARBA" id="ARBA00022741"/>
    </source>
</evidence>
<dbReference type="GO" id="GO:0000155">
    <property type="term" value="F:phosphorelay sensor kinase activity"/>
    <property type="evidence" value="ECO:0007669"/>
    <property type="project" value="InterPro"/>
</dbReference>
<dbReference type="CDD" id="cd01918">
    <property type="entry name" value="HprK_C"/>
    <property type="match status" value="1"/>
</dbReference>
<evidence type="ECO:0000259" key="15">
    <source>
        <dbReference type="Pfam" id="PF02603"/>
    </source>
</evidence>
<dbReference type="EC" id="2.7.11.-" evidence="14"/>
<feature type="active site" evidence="14">
    <location>
        <position position="272"/>
    </location>
</feature>
<dbReference type="EMBL" id="MTBO01000021">
    <property type="protein sequence ID" value="OSI15666.1"/>
    <property type="molecule type" value="Genomic_DNA"/>
</dbReference>
<protein>
    <recommendedName>
        <fullName evidence="14">HPr kinase/phosphorylase</fullName>
        <shortName evidence="14">HPrK/P</shortName>
        <ecNumber evidence="14">2.7.11.-</ecNumber>
        <ecNumber evidence="14">2.7.4.-</ecNumber>
    </recommendedName>
    <alternativeName>
        <fullName evidence="14">HPr(Ser) kinase/phosphorylase</fullName>
    </alternativeName>
</protein>
<comment type="miscellaneous">
    <text evidence="14">Both phosphorylation and phosphorolysis are carried out by the same active site and suggest a common mechanism for both reactions.</text>
</comment>
<comment type="cofactor">
    <cofactor evidence="2 14">
        <name>Mg(2+)</name>
        <dbReference type="ChEBI" id="CHEBI:18420"/>
    </cofactor>
</comment>
<organism evidence="17 18">
    <name type="scientific">Neisseria dentiae</name>
    <dbReference type="NCBI Taxonomy" id="194197"/>
    <lineage>
        <taxon>Bacteria</taxon>
        <taxon>Pseudomonadati</taxon>
        <taxon>Pseudomonadota</taxon>
        <taxon>Betaproteobacteria</taxon>
        <taxon>Neisseriales</taxon>
        <taxon>Neisseriaceae</taxon>
        <taxon>Neisseria</taxon>
    </lineage>
</organism>
<dbReference type="Proteomes" id="UP000193118">
    <property type="component" value="Unassembled WGS sequence"/>
</dbReference>
<dbReference type="InterPro" id="IPR027417">
    <property type="entry name" value="P-loop_NTPase"/>
</dbReference>
<dbReference type="InterPro" id="IPR011126">
    <property type="entry name" value="Hpr_kin/Pase_Hpr_N"/>
</dbReference>
<proteinExistence type="inferred from homology"/>
<reference evidence="18" key="1">
    <citation type="submission" date="2017-01" db="EMBL/GenBank/DDBJ databases">
        <authorList>
            <person name="Wolfgang W.J."/>
            <person name="Cole J."/>
            <person name="Wroblewski D."/>
            <person name="Mcginnis J."/>
            <person name="Musser K.A."/>
        </authorList>
    </citation>
    <scope>NUCLEOTIDE SEQUENCE [LARGE SCALE GENOMIC DNA]</scope>
    <source>
        <strain evidence="18">DSM 19151</strain>
    </source>
</reference>
<feature type="binding site" evidence="14">
    <location>
        <position position="187"/>
    </location>
    <ligand>
        <name>Mg(2+)</name>
        <dbReference type="ChEBI" id="CHEBI:18420"/>
    </ligand>
</feature>
<dbReference type="GeneID" id="94581091"/>
<keyword evidence="12 14" id="KW-0511">Multifunctional enzyme</keyword>
<name>A0A1X3D778_9NEIS</name>
<evidence type="ECO:0000256" key="13">
    <source>
        <dbReference type="ARBA" id="ARBA00047657"/>
    </source>
</evidence>
<keyword evidence="10 14" id="KW-0067">ATP-binding</keyword>
<keyword evidence="5 14" id="KW-0723">Serine/threonine-protein kinase</keyword>
<dbReference type="InterPro" id="IPR003755">
    <property type="entry name" value="HPr(Ser)_kin/Pase"/>
</dbReference>
<evidence type="ECO:0000256" key="7">
    <source>
        <dbReference type="ARBA" id="ARBA00022723"/>
    </source>
</evidence>
<comment type="caution">
    <text evidence="17">The sequence shown here is derived from an EMBL/GenBank/DDBJ whole genome shotgun (WGS) entry which is preliminary data.</text>
</comment>
<comment type="catalytic activity">
    <reaction evidence="13 14">
        <text>[HPr protein]-O-phospho-L-serine + phosphate + H(+) = [HPr protein]-L-serine + diphosphate</text>
        <dbReference type="Rhea" id="RHEA:46604"/>
        <dbReference type="Rhea" id="RHEA-COMP:11602"/>
        <dbReference type="Rhea" id="RHEA-COMP:11603"/>
        <dbReference type="ChEBI" id="CHEBI:15378"/>
        <dbReference type="ChEBI" id="CHEBI:29999"/>
        <dbReference type="ChEBI" id="CHEBI:33019"/>
        <dbReference type="ChEBI" id="CHEBI:43474"/>
        <dbReference type="ChEBI" id="CHEBI:83421"/>
    </reaction>
</comment>
<evidence type="ECO:0000256" key="5">
    <source>
        <dbReference type="ARBA" id="ARBA00022527"/>
    </source>
</evidence>
<dbReference type="InterPro" id="IPR028979">
    <property type="entry name" value="Ser_kin/Pase_Hpr-like_N_sf"/>
</dbReference>
<dbReference type="STRING" id="194197.BWD09_08475"/>
<feature type="domain" description="HPr(Ser) kinase/phosphorylase N-terminal" evidence="15">
    <location>
        <begin position="99"/>
        <end position="154"/>
    </location>
</feature>
<dbReference type="NCBIfam" id="TIGR00679">
    <property type="entry name" value="hpr-ser"/>
    <property type="match status" value="1"/>
</dbReference>
<comment type="similarity">
    <text evidence="3 14">Belongs to the HPrK/P family.</text>
</comment>
<dbReference type="GO" id="GO:0005524">
    <property type="term" value="F:ATP binding"/>
    <property type="evidence" value="ECO:0007669"/>
    <property type="project" value="UniProtKB-UniRule"/>
</dbReference>
<dbReference type="SUPFAM" id="SSF53795">
    <property type="entry name" value="PEP carboxykinase-like"/>
    <property type="match status" value="1"/>
</dbReference>
<feature type="binding site" evidence="14">
    <location>
        <position position="229"/>
    </location>
    <ligand>
        <name>Mg(2+)</name>
        <dbReference type="ChEBI" id="CHEBI:18420"/>
    </ligand>
</feature>
<keyword evidence="7 14" id="KW-0479">Metal-binding</keyword>
<evidence type="ECO:0000256" key="2">
    <source>
        <dbReference type="ARBA" id="ARBA00001946"/>
    </source>
</evidence>
<dbReference type="GO" id="GO:0004712">
    <property type="term" value="F:protein serine/threonine/tyrosine kinase activity"/>
    <property type="evidence" value="ECO:0007669"/>
    <property type="project" value="UniProtKB-UniRule"/>
</dbReference>
<keyword evidence="9 14" id="KW-0418">Kinase</keyword>
<dbReference type="GO" id="GO:0004674">
    <property type="term" value="F:protein serine/threonine kinase activity"/>
    <property type="evidence" value="ECO:0007669"/>
    <property type="project" value="UniProtKB-KW"/>
</dbReference>
<keyword evidence="6 14" id="KW-0808">Transferase</keyword>
<feature type="active site" evidence="14">
    <location>
        <position position="186"/>
    </location>
</feature>
<dbReference type="AlphaFoldDB" id="A0A1X3D778"/>
<evidence type="ECO:0000256" key="6">
    <source>
        <dbReference type="ARBA" id="ARBA00022679"/>
    </source>
</evidence>
<dbReference type="PANTHER" id="PTHR30305:SF1">
    <property type="entry name" value="HPR KINASE_PHOSPHORYLASE"/>
    <property type="match status" value="1"/>
</dbReference>
<feature type="active site" description="Proton acceptor; for phosphorylation activity. Proton donor; for dephosphorylation activity" evidence="14">
    <location>
        <position position="204"/>
    </location>
</feature>
<dbReference type="GO" id="GO:0000287">
    <property type="term" value="F:magnesium ion binding"/>
    <property type="evidence" value="ECO:0007669"/>
    <property type="project" value="UniProtKB-UniRule"/>
</dbReference>
<feature type="region of interest" description="Important for the catalytic mechanism of dephosphorylation" evidence="14">
    <location>
        <begin position="293"/>
        <end position="298"/>
    </location>
</feature>
<evidence type="ECO:0000256" key="1">
    <source>
        <dbReference type="ARBA" id="ARBA00001120"/>
    </source>
</evidence>
<feature type="binding site" evidence="14">
    <location>
        <begin position="180"/>
        <end position="187"/>
    </location>
    <ligand>
        <name>ATP</name>
        <dbReference type="ChEBI" id="CHEBI:30616"/>
    </ligand>
</feature>
<evidence type="ECO:0000256" key="12">
    <source>
        <dbReference type="ARBA" id="ARBA00023268"/>
    </source>
</evidence>
<keyword evidence="8 14" id="KW-0547">Nucleotide-binding</keyword>
<evidence type="ECO:0000256" key="10">
    <source>
        <dbReference type="ARBA" id="ARBA00022840"/>
    </source>
</evidence>
<evidence type="ECO:0000313" key="18">
    <source>
        <dbReference type="Proteomes" id="UP000193118"/>
    </source>
</evidence>
<accession>A0A1X3D778</accession>
<dbReference type="Pfam" id="PF02603">
    <property type="entry name" value="Hpr_kinase_N"/>
    <property type="match status" value="2"/>
</dbReference>
<evidence type="ECO:0000313" key="17">
    <source>
        <dbReference type="EMBL" id="OSI15666.1"/>
    </source>
</evidence>
<dbReference type="Gene3D" id="3.40.1390.20">
    <property type="entry name" value="HprK N-terminal domain-like"/>
    <property type="match status" value="1"/>
</dbReference>
<dbReference type="HAMAP" id="MF_01249">
    <property type="entry name" value="HPr_kinase"/>
    <property type="match status" value="1"/>
</dbReference>
<evidence type="ECO:0000256" key="3">
    <source>
        <dbReference type="ARBA" id="ARBA00006883"/>
    </source>
</evidence>
<evidence type="ECO:0000256" key="9">
    <source>
        <dbReference type="ARBA" id="ARBA00022777"/>
    </source>
</evidence>
<feature type="domain" description="HPr kinase/phosphorylase C-terminal" evidence="16">
    <location>
        <begin position="157"/>
        <end position="327"/>
    </location>
</feature>
<sequence>MPSISVRRLYQDNQHKLQLAWAAGTAGADNRIGIKADKPVLALVGHLNFIHPNQVQVIGVAEAEFLKRMEDEADDLSDLSTMVDKTRPMRQVQANGNPEESFGALFDIPMSVVIVANGLPVSPMLRDYCHTNNIPLLTSKLESPHLMDVLRIYLQRTLAVSTVKHGVFLDVFEIGVLITGQSGLGKSELALELISRGHSLIADDAVELYRTGPETLDGRCPPMLKDFLEVRGLGVLNIRHIFGETSIRPKKILQLIINLVAADDEYMKRLDRLSIRSETESILDVSVRSVTLPVAVGRNLAVLVEAAVRNYILQLRGKDSTKEFLERHQSMLKENETSHENSID</sequence>
<dbReference type="FunFam" id="3.40.50.300:FF:000174">
    <property type="entry name" value="HPr kinase/phosphorylase"/>
    <property type="match status" value="1"/>
</dbReference>
<comment type="subunit">
    <text evidence="4 14">Homohexamer.</text>
</comment>
<gene>
    <name evidence="14" type="primary">hprK</name>
    <name evidence="17" type="ORF">BWD09_08475</name>
</gene>
<dbReference type="InterPro" id="IPR011104">
    <property type="entry name" value="Hpr_kin/Pase_C"/>
</dbReference>
<keyword evidence="18" id="KW-1185">Reference proteome</keyword>
<dbReference type="Pfam" id="PF07475">
    <property type="entry name" value="Hpr_kinase_C"/>
    <property type="match status" value="1"/>
</dbReference>
<feature type="domain" description="HPr(Ser) kinase/phosphorylase N-terminal" evidence="15">
    <location>
        <begin position="4"/>
        <end position="84"/>
    </location>
</feature>
<dbReference type="GO" id="GO:0006109">
    <property type="term" value="P:regulation of carbohydrate metabolic process"/>
    <property type="evidence" value="ECO:0007669"/>
    <property type="project" value="UniProtKB-UniRule"/>
</dbReference>